<proteinExistence type="predicted"/>
<dbReference type="Pfam" id="PF26082">
    <property type="entry name" value="zf-C2H2_AcuF"/>
    <property type="match status" value="1"/>
</dbReference>
<feature type="region of interest" description="Disordered" evidence="1">
    <location>
        <begin position="433"/>
        <end position="557"/>
    </location>
</feature>
<dbReference type="InterPro" id="IPR013087">
    <property type="entry name" value="Znf_C2H2_type"/>
</dbReference>
<dbReference type="PANTHER" id="PTHR35391:SF7">
    <property type="entry name" value="C2H2-TYPE DOMAIN-CONTAINING PROTEIN"/>
    <property type="match status" value="1"/>
</dbReference>
<organism evidence="3 4">
    <name type="scientific">Aureobasidium pullulans</name>
    <name type="common">Black yeast</name>
    <name type="synonym">Pullularia pullulans</name>
    <dbReference type="NCBI Taxonomy" id="5580"/>
    <lineage>
        <taxon>Eukaryota</taxon>
        <taxon>Fungi</taxon>
        <taxon>Dikarya</taxon>
        <taxon>Ascomycota</taxon>
        <taxon>Pezizomycotina</taxon>
        <taxon>Dothideomycetes</taxon>
        <taxon>Dothideomycetidae</taxon>
        <taxon>Dothideales</taxon>
        <taxon>Saccotheciaceae</taxon>
        <taxon>Aureobasidium</taxon>
    </lineage>
</organism>
<feature type="region of interest" description="Disordered" evidence="1">
    <location>
        <begin position="574"/>
        <end position="635"/>
    </location>
</feature>
<evidence type="ECO:0000259" key="2">
    <source>
        <dbReference type="SMART" id="SM00355"/>
    </source>
</evidence>
<protein>
    <recommendedName>
        <fullName evidence="2">C2H2-type domain-containing protein</fullName>
    </recommendedName>
</protein>
<feature type="compositionally biased region" description="Basic and acidic residues" evidence="1">
    <location>
        <begin position="436"/>
        <end position="445"/>
    </location>
</feature>
<evidence type="ECO:0000313" key="4">
    <source>
        <dbReference type="Proteomes" id="UP000309076"/>
    </source>
</evidence>
<sequence length="720" mass="80917">MVLALAQDARSEVLELLKAVQEDISSLFKLSSLVEKVTYRDDYAIAGAAIHDTQILHKELEVRDIQDHFPRLKGSFWLLQRLVQANSARRKYLKHRAFHHDRVPVSSQHVLRQGDDDEVSMEDKIPSIHHSDQISMADVNITGLGSLQEEDEDDHVSQASRDPSIPEISLNQIPTVHTLKELCQDGEVFVCPYCKDKQTMKTEAAWRRHVFSDLKAYVCLAEDCELYMFRSVEAWMNHQLSEHLAVWSCPLCREHHPFPSAQLFRAHMRLDHAADFSEEQLSQLTTATKHSLDSIRASECQFCDWALILKDADQLASSTGDIHVTLEEYRHHVCSHLEKLALTALITTATVQRLCIDELEPTPQADTIAMRANSSSAGPLSLIMSSKSAPHRDESPIESKPRPARRYSSDMGIMFKGMFKSSEYYIKRVLGGSARRSRDEYDPRRPGNLLPEVSMPPPMPPPYGAYQSSRSSPPPSPHPTLIGSSNRPMPPQGPSTDTLFTTREVDPPPSAVQITRSSSRGRDVHRAVQGLPQLTVPVDSNPVPSHTSRRTTRGLSRISFAPNTRFRDVAYGSSNISPIEAPKNYSLDTRSSTTSETHGSTSSGAWSSTNSETRSSITSERSSNDRHNYTNNHVAVRRGKAVYGDEDEIPSSSEGRKSYRIVRRVPGEHNNEENDRRIQQDLKAAIDYQNQAVDHEEGSILPRSGSGRRLRHYRRNASEE</sequence>
<dbReference type="AlphaFoldDB" id="A0AB74IH91"/>
<accession>A0AB74IH91</accession>
<gene>
    <name evidence="3" type="ORF">D6D21_10658</name>
</gene>
<feature type="domain" description="C2H2-type" evidence="2">
    <location>
        <begin position="217"/>
        <end position="243"/>
    </location>
</feature>
<feature type="region of interest" description="Disordered" evidence="1">
    <location>
        <begin position="378"/>
        <end position="405"/>
    </location>
</feature>
<feature type="compositionally biased region" description="Polar residues" evidence="1">
    <location>
        <begin position="378"/>
        <end position="388"/>
    </location>
</feature>
<evidence type="ECO:0000313" key="3">
    <source>
        <dbReference type="EMBL" id="THW31624.1"/>
    </source>
</evidence>
<dbReference type="SMART" id="SM00355">
    <property type="entry name" value="ZnF_C2H2"/>
    <property type="match status" value="3"/>
</dbReference>
<comment type="caution">
    <text evidence="3">The sequence shown here is derived from an EMBL/GenBank/DDBJ whole genome shotgun (WGS) entry which is preliminary data.</text>
</comment>
<feature type="region of interest" description="Disordered" evidence="1">
    <location>
        <begin position="691"/>
        <end position="720"/>
    </location>
</feature>
<dbReference type="PANTHER" id="PTHR35391">
    <property type="entry name" value="C2H2-TYPE DOMAIN-CONTAINING PROTEIN-RELATED"/>
    <property type="match status" value="1"/>
</dbReference>
<feature type="compositionally biased region" description="Basic and acidic residues" evidence="1">
    <location>
        <begin position="390"/>
        <end position="401"/>
    </location>
</feature>
<evidence type="ECO:0000256" key="1">
    <source>
        <dbReference type="SAM" id="MobiDB-lite"/>
    </source>
</evidence>
<feature type="compositionally biased region" description="Pro residues" evidence="1">
    <location>
        <begin position="454"/>
        <end position="463"/>
    </location>
</feature>
<dbReference type="InterPro" id="IPR058925">
    <property type="entry name" value="zf-C2H2_AcuF"/>
</dbReference>
<dbReference type="Proteomes" id="UP000309076">
    <property type="component" value="Unassembled WGS sequence"/>
</dbReference>
<feature type="domain" description="C2H2-type" evidence="2">
    <location>
        <begin position="189"/>
        <end position="211"/>
    </location>
</feature>
<dbReference type="EMBL" id="QZAM01000507">
    <property type="protein sequence ID" value="THW31624.1"/>
    <property type="molecule type" value="Genomic_DNA"/>
</dbReference>
<feature type="compositionally biased region" description="Basic residues" evidence="1">
    <location>
        <begin position="706"/>
        <end position="720"/>
    </location>
</feature>
<reference evidence="3 4" key="1">
    <citation type="submission" date="2018-10" db="EMBL/GenBank/DDBJ databases">
        <title>Fifty Aureobasidium pullulans genomes reveal a recombining polyextremotolerant generalist.</title>
        <authorList>
            <person name="Gostincar C."/>
            <person name="Turk M."/>
            <person name="Zajc J."/>
            <person name="Gunde-Cimerman N."/>
        </authorList>
    </citation>
    <scope>NUCLEOTIDE SEQUENCE [LARGE SCALE GENOMIC DNA]</scope>
    <source>
        <strain evidence="3 4">EXF-10796</strain>
    </source>
</reference>
<feature type="compositionally biased region" description="Low complexity" evidence="1">
    <location>
        <begin position="589"/>
        <end position="621"/>
    </location>
</feature>
<name>A0AB74IH91_AURPU</name>
<feature type="domain" description="C2H2-type" evidence="2">
    <location>
        <begin position="247"/>
        <end position="272"/>
    </location>
</feature>